<protein>
    <submittedName>
        <fullName evidence="2">Uncharacterized protein</fullName>
    </submittedName>
</protein>
<accession>A0A845BHV3</accession>
<dbReference type="RefSeq" id="WP_160939050.1">
    <property type="nucleotide sequence ID" value="NZ_SNVJ01000024.1"/>
</dbReference>
<dbReference type="AlphaFoldDB" id="A0A845BHV3"/>
<name>A0A845BHV3_9PROT</name>
<evidence type="ECO:0000313" key="3">
    <source>
        <dbReference type="Proteomes" id="UP000460715"/>
    </source>
</evidence>
<keyword evidence="3" id="KW-1185">Reference proteome</keyword>
<gene>
    <name evidence="2" type="ORF">E0493_20040</name>
</gene>
<evidence type="ECO:0000313" key="2">
    <source>
        <dbReference type="EMBL" id="MXP65644.1"/>
    </source>
</evidence>
<dbReference type="EMBL" id="SNVJ01000024">
    <property type="protein sequence ID" value="MXP65644.1"/>
    <property type="molecule type" value="Genomic_DNA"/>
</dbReference>
<evidence type="ECO:0000256" key="1">
    <source>
        <dbReference type="SAM" id="MobiDB-lite"/>
    </source>
</evidence>
<reference evidence="2 3" key="1">
    <citation type="submission" date="2019-03" db="EMBL/GenBank/DDBJ databases">
        <title>Roseomonas sp. a novel Roseomonas species isolated from Sea whip Gorgonian.</title>
        <authorList>
            <person name="Li F."/>
            <person name="Pan X."/>
            <person name="Huang S."/>
            <person name="Li Z."/>
            <person name="Meng B."/>
        </authorList>
    </citation>
    <scope>NUCLEOTIDE SEQUENCE [LARGE SCALE GENOMIC DNA]</scope>
    <source>
        <strain evidence="2 3">M0104</strain>
    </source>
</reference>
<feature type="region of interest" description="Disordered" evidence="1">
    <location>
        <begin position="1"/>
        <end position="27"/>
    </location>
</feature>
<comment type="caution">
    <text evidence="2">The sequence shown here is derived from an EMBL/GenBank/DDBJ whole genome shotgun (WGS) entry which is preliminary data.</text>
</comment>
<dbReference type="Proteomes" id="UP000460715">
    <property type="component" value="Unassembled WGS sequence"/>
</dbReference>
<sequence>MVRQQGAGHATGGDMDSARSNPSTKLARSDLEQVVRAVMRHDFHEPSRTHIVWCPGVGRNGAKGFGDAADEAHRMFLRRIGELLDAASPTDLQRWSANLARSKAESSREAQIRSLAARERMGAYSLGLDPAQVTLLADAPGVPASNQAIVDALRAGLAAFRAAADRTTRDDVVAAISANESKLRVGRQGRGDETIYRTVRMDAETHARLQLQAHEIGVKLQELCRYVLALALESRAPTQNQDDGATAFNAKPRGNPFVDLSTQQFAQVAKDARMSRTVLSAIRDGRVVGLPGVVAERIGRAMPTPVPANDIILHACSGARLPPAMAAKAKRKPTAFASAMTLEEVAREAGMTADAIQHMLAD</sequence>
<dbReference type="OrthoDB" id="10007474at2"/>
<organism evidence="2 3">
    <name type="scientific">Teichococcus coralli</name>
    <dbReference type="NCBI Taxonomy" id="2545983"/>
    <lineage>
        <taxon>Bacteria</taxon>
        <taxon>Pseudomonadati</taxon>
        <taxon>Pseudomonadota</taxon>
        <taxon>Alphaproteobacteria</taxon>
        <taxon>Acetobacterales</taxon>
        <taxon>Roseomonadaceae</taxon>
        <taxon>Roseomonas</taxon>
    </lineage>
</organism>
<proteinExistence type="predicted"/>